<keyword evidence="1" id="KW-0378">Hydrolase</keyword>
<dbReference type="HOGENOM" id="CLU_037534_0_0_1"/>
<dbReference type="Proteomes" id="UP000027195">
    <property type="component" value="Unassembled WGS sequence"/>
</dbReference>
<dbReference type="EMBL" id="KL198024">
    <property type="protein sequence ID" value="KDQ17395.1"/>
    <property type="molecule type" value="Genomic_DNA"/>
</dbReference>
<dbReference type="Pfam" id="PF07470">
    <property type="entry name" value="Glyco_hydro_88"/>
    <property type="match status" value="1"/>
</dbReference>
<dbReference type="AlphaFoldDB" id="A0A067MRS8"/>
<dbReference type="InParanoid" id="A0A067MRS8"/>
<reference evidence="4" key="1">
    <citation type="journal article" date="2014" name="Proc. Natl. Acad. Sci. U.S.A.">
        <title>Extensive sampling of basidiomycete genomes demonstrates inadequacy of the white-rot/brown-rot paradigm for wood decay fungi.</title>
        <authorList>
            <person name="Riley R."/>
            <person name="Salamov A.A."/>
            <person name="Brown D.W."/>
            <person name="Nagy L.G."/>
            <person name="Floudas D."/>
            <person name="Held B.W."/>
            <person name="Levasseur A."/>
            <person name="Lombard V."/>
            <person name="Morin E."/>
            <person name="Otillar R."/>
            <person name="Lindquist E.A."/>
            <person name="Sun H."/>
            <person name="LaButti K.M."/>
            <person name="Schmutz J."/>
            <person name="Jabbour D."/>
            <person name="Luo H."/>
            <person name="Baker S.E."/>
            <person name="Pisabarro A.G."/>
            <person name="Walton J.D."/>
            <person name="Blanchette R.A."/>
            <person name="Henrissat B."/>
            <person name="Martin F."/>
            <person name="Cullen D."/>
            <person name="Hibbett D.S."/>
            <person name="Grigoriev I.V."/>
        </authorList>
    </citation>
    <scope>NUCLEOTIDE SEQUENCE [LARGE SCALE GENOMIC DNA]</scope>
    <source>
        <strain evidence="4">FD-172 SS1</strain>
    </source>
</reference>
<proteinExistence type="predicted"/>
<feature type="signal peptide" evidence="2">
    <location>
        <begin position="1"/>
        <end position="26"/>
    </location>
</feature>
<dbReference type="InterPro" id="IPR012341">
    <property type="entry name" value="6hp_glycosidase-like_sf"/>
</dbReference>
<evidence type="ECO:0000313" key="3">
    <source>
        <dbReference type="EMBL" id="KDQ17395.1"/>
    </source>
</evidence>
<dbReference type="Gene3D" id="1.50.10.10">
    <property type="match status" value="1"/>
</dbReference>
<dbReference type="PANTHER" id="PTHR41814">
    <property type="entry name" value="EXPRESSED PROTEIN"/>
    <property type="match status" value="1"/>
</dbReference>
<sequence length="409" mass="43559">MAYRHPRHALPVMVLSLSVWFLEGQAAGLTSGQLQRVQANLQQGATRSWELGTRAQAILELNHPEASVFSPSSLPPNPPPLESSVDDVIAIARSVVSSRPAGPGPLIANDASAADPASIGPAVLLANWTQPDNGTDYANAAAAQLSYLLNTVPRAPSGAISHLNNQVALWSDFMYMVPPFLAYYGALSGNSSLLEEAYHQSSLYRSALKSSSGLWQHIVMGSAPDSGYWATGNGWAAMGMLRVYATLKHSAQSSHFSSQQRDLANWVTEIHNAAFPHLSSSNLFSNYIQRSSFLDASSTALLAASVFRSATLFSNSNRHVPSAIQIFQTLTNGSHVDPNGWLTPVVDPYNVGQSGQDSPEGQAFLLMLQAAYQDWNSAGQPGQNSASRSVAVGPGLVVILASTIFLLST</sequence>
<keyword evidence="2" id="KW-0732">Signal</keyword>
<gene>
    <name evidence="3" type="ORF">BOTBODRAFT_30201</name>
</gene>
<keyword evidence="4" id="KW-1185">Reference proteome</keyword>
<name>A0A067MRS8_BOTB1</name>
<dbReference type="PANTHER" id="PTHR41814:SF1">
    <property type="entry name" value="CELLULASE"/>
    <property type="match status" value="1"/>
</dbReference>
<evidence type="ECO:0000313" key="4">
    <source>
        <dbReference type="Proteomes" id="UP000027195"/>
    </source>
</evidence>
<feature type="chain" id="PRO_5001645870" description="Glycoside hydrolase family 105 protein" evidence="2">
    <location>
        <begin position="27"/>
        <end position="409"/>
    </location>
</feature>
<evidence type="ECO:0008006" key="5">
    <source>
        <dbReference type="Google" id="ProtNLM"/>
    </source>
</evidence>
<dbReference type="GO" id="GO:0016787">
    <property type="term" value="F:hydrolase activity"/>
    <property type="evidence" value="ECO:0007669"/>
    <property type="project" value="UniProtKB-KW"/>
</dbReference>
<dbReference type="InterPro" id="IPR008928">
    <property type="entry name" value="6-hairpin_glycosidase_sf"/>
</dbReference>
<dbReference type="SUPFAM" id="SSF48208">
    <property type="entry name" value="Six-hairpin glycosidases"/>
    <property type="match status" value="1"/>
</dbReference>
<dbReference type="InterPro" id="IPR010905">
    <property type="entry name" value="Glyco_hydro_88"/>
</dbReference>
<protein>
    <recommendedName>
        <fullName evidence="5">Glycoside hydrolase family 105 protein</fullName>
    </recommendedName>
</protein>
<accession>A0A067MRS8</accession>
<evidence type="ECO:0000256" key="2">
    <source>
        <dbReference type="SAM" id="SignalP"/>
    </source>
</evidence>
<dbReference type="OrthoDB" id="4138492at2759"/>
<organism evidence="3 4">
    <name type="scientific">Botryobasidium botryosum (strain FD-172 SS1)</name>
    <dbReference type="NCBI Taxonomy" id="930990"/>
    <lineage>
        <taxon>Eukaryota</taxon>
        <taxon>Fungi</taxon>
        <taxon>Dikarya</taxon>
        <taxon>Basidiomycota</taxon>
        <taxon>Agaricomycotina</taxon>
        <taxon>Agaricomycetes</taxon>
        <taxon>Cantharellales</taxon>
        <taxon>Botryobasidiaceae</taxon>
        <taxon>Botryobasidium</taxon>
    </lineage>
</organism>
<dbReference type="STRING" id="930990.A0A067MRS8"/>
<dbReference type="GO" id="GO:0005975">
    <property type="term" value="P:carbohydrate metabolic process"/>
    <property type="evidence" value="ECO:0007669"/>
    <property type="project" value="InterPro"/>
</dbReference>
<evidence type="ECO:0000256" key="1">
    <source>
        <dbReference type="ARBA" id="ARBA00022801"/>
    </source>
</evidence>